<name>A0AAJ2UCS1_9BACT</name>
<dbReference type="EMBL" id="JAWPFF010000012">
    <property type="protein sequence ID" value="MDW2908577.1"/>
    <property type="molecule type" value="Genomic_DNA"/>
</dbReference>
<dbReference type="Proteomes" id="UP001275471">
    <property type="component" value="Unassembled WGS sequence"/>
</dbReference>
<organism evidence="2 5">
    <name type="scientific">Mesomycoplasma ovipneumoniae</name>
    <dbReference type="NCBI Taxonomy" id="29562"/>
    <lineage>
        <taxon>Bacteria</taxon>
        <taxon>Bacillati</taxon>
        <taxon>Mycoplasmatota</taxon>
        <taxon>Mycoplasmoidales</taxon>
        <taxon>Metamycoplasmataceae</taxon>
        <taxon>Mesomycoplasma</taxon>
    </lineage>
</organism>
<comment type="caution">
    <text evidence="2">The sequence shown here is derived from an EMBL/GenBank/DDBJ whole genome shotgun (WGS) entry which is preliminary data.</text>
</comment>
<keyword evidence="1" id="KW-0472">Membrane</keyword>
<keyword evidence="1" id="KW-1133">Transmembrane helix</keyword>
<keyword evidence="4" id="KW-1185">Reference proteome</keyword>
<sequence length="105" mass="11855">MEWKTFLWRTLDIITLPIQLPFFIIALIFGDILGPIFVGLGYLIWRGFWIILGASVIAGLVAGGIFLYNYIVSSPAEEKKEKGEVLDNKQNKKTDLNINVIGKEK</sequence>
<evidence type="ECO:0000313" key="4">
    <source>
        <dbReference type="Proteomes" id="UP001275471"/>
    </source>
</evidence>
<evidence type="ECO:0000313" key="2">
    <source>
        <dbReference type="EMBL" id="MDW2892824.1"/>
    </source>
</evidence>
<evidence type="ECO:0000313" key="3">
    <source>
        <dbReference type="EMBL" id="MDW2908577.1"/>
    </source>
</evidence>
<accession>A0AAJ2UCS1</accession>
<reference evidence="2 4" key="1">
    <citation type="submission" date="2023-10" db="EMBL/GenBank/DDBJ databases">
        <title>Genome sequences of Mycoplasma ovipneumoniae isolated from goats.</title>
        <authorList>
            <person name="Spergser J."/>
        </authorList>
    </citation>
    <scope>NUCLEOTIDE SEQUENCE</scope>
    <source>
        <strain evidence="3 4">1N</strain>
        <strain evidence="2">5N</strain>
    </source>
</reference>
<feature type="transmembrane region" description="Helical" evidence="1">
    <location>
        <begin position="20"/>
        <end position="42"/>
    </location>
</feature>
<dbReference type="Proteomes" id="UP001281777">
    <property type="component" value="Unassembled WGS sequence"/>
</dbReference>
<proteinExistence type="predicted"/>
<feature type="transmembrane region" description="Helical" evidence="1">
    <location>
        <begin position="48"/>
        <end position="72"/>
    </location>
</feature>
<dbReference type="EMBL" id="JAWPFE010000014">
    <property type="protein sequence ID" value="MDW2892824.1"/>
    <property type="molecule type" value="Genomic_DNA"/>
</dbReference>
<evidence type="ECO:0000256" key="1">
    <source>
        <dbReference type="SAM" id="Phobius"/>
    </source>
</evidence>
<dbReference type="AlphaFoldDB" id="A0AAJ2UCS1"/>
<gene>
    <name evidence="3" type="ORF">R7V75_02460</name>
    <name evidence="2" type="ORF">R7W54_02455</name>
</gene>
<dbReference type="RefSeq" id="WP_318051296.1">
    <property type="nucleotide sequence ID" value="NZ_JAWPES010000004.1"/>
</dbReference>
<keyword evidence="1" id="KW-0812">Transmembrane</keyword>
<protein>
    <submittedName>
        <fullName evidence="2">Uncharacterized protein</fullName>
    </submittedName>
</protein>
<evidence type="ECO:0000313" key="5">
    <source>
        <dbReference type="Proteomes" id="UP001281777"/>
    </source>
</evidence>